<evidence type="ECO:0000256" key="9">
    <source>
        <dbReference type="ARBA" id="ARBA00073799"/>
    </source>
</evidence>
<dbReference type="AlphaFoldDB" id="A0A3B3RP46"/>
<accession>A0A3B3RP46</accession>
<keyword evidence="5" id="KW-0276">Fatty acid metabolism</keyword>
<proteinExistence type="inferred from homology"/>
<dbReference type="Pfam" id="PF00975">
    <property type="entry name" value="Thioesterase"/>
    <property type="match status" value="1"/>
</dbReference>
<reference evidence="12" key="1">
    <citation type="submission" date="2025-08" db="UniProtKB">
        <authorList>
            <consortium name="Ensembl"/>
        </authorList>
    </citation>
    <scope>IDENTIFICATION</scope>
</reference>
<name>A0A3B3RP46_9TELE</name>
<keyword evidence="3" id="KW-0444">Lipid biosynthesis</keyword>
<organism evidence="12 13">
    <name type="scientific">Paramormyrops kingsleyae</name>
    <dbReference type="NCBI Taxonomy" id="1676925"/>
    <lineage>
        <taxon>Eukaryota</taxon>
        <taxon>Metazoa</taxon>
        <taxon>Chordata</taxon>
        <taxon>Craniata</taxon>
        <taxon>Vertebrata</taxon>
        <taxon>Euteleostomi</taxon>
        <taxon>Actinopterygii</taxon>
        <taxon>Neopterygii</taxon>
        <taxon>Teleostei</taxon>
        <taxon>Osteoglossocephala</taxon>
        <taxon>Osteoglossomorpha</taxon>
        <taxon>Osteoglossiformes</taxon>
        <taxon>Mormyridae</taxon>
        <taxon>Paramormyrops</taxon>
    </lineage>
</organism>
<dbReference type="InterPro" id="IPR029058">
    <property type="entry name" value="AB_hydrolase_fold"/>
</dbReference>
<reference evidence="12" key="2">
    <citation type="submission" date="2025-09" db="UniProtKB">
        <authorList>
            <consortium name="Ensembl"/>
        </authorList>
    </citation>
    <scope>IDENTIFICATION</scope>
</reference>
<dbReference type="GeneTree" id="ENSGT00390000015518"/>
<evidence type="ECO:0000256" key="7">
    <source>
        <dbReference type="ARBA" id="ARBA00023160"/>
    </source>
</evidence>
<keyword evidence="7" id="KW-0275">Fatty acid biosynthesis</keyword>
<dbReference type="FunFam" id="3.40.50.1820:FF:000153">
    <property type="entry name" value="Surfactin synthase thioesterase subunit"/>
    <property type="match status" value="1"/>
</dbReference>
<dbReference type="CTD" id="55301"/>
<dbReference type="SUPFAM" id="SSF53474">
    <property type="entry name" value="alpha/beta-Hydrolases"/>
    <property type="match status" value="1"/>
</dbReference>
<keyword evidence="6" id="KW-0443">Lipid metabolism</keyword>
<dbReference type="Gene3D" id="3.40.50.1820">
    <property type="entry name" value="alpha/beta hydrolase"/>
    <property type="match status" value="1"/>
</dbReference>
<evidence type="ECO:0000256" key="8">
    <source>
        <dbReference type="ARBA" id="ARBA00048536"/>
    </source>
</evidence>
<evidence type="ECO:0000256" key="5">
    <source>
        <dbReference type="ARBA" id="ARBA00022832"/>
    </source>
</evidence>
<dbReference type="InterPro" id="IPR012223">
    <property type="entry name" value="TEII"/>
</dbReference>
<evidence type="ECO:0000259" key="11">
    <source>
        <dbReference type="Pfam" id="PF00975"/>
    </source>
</evidence>
<dbReference type="EC" id="3.1.2.14" evidence="2"/>
<feature type="domain" description="Thioesterase" evidence="11">
    <location>
        <begin position="17"/>
        <end position="238"/>
    </location>
</feature>
<comment type="catalytic activity">
    <reaction evidence="8">
        <text>(9Z)-octadecenoyl-[ACP] + H2O = (9Z)-octadecenoate + holo-[ACP] + H(+)</text>
        <dbReference type="Rhea" id="RHEA:15057"/>
        <dbReference type="Rhea" id="RHEA-COMP:9685"/>
        <dbReference type="Rhea" id="RHEA-COMP:9924"/>
        <dbReference type="ChEBI" id="CHEBI:15377"/>
        <dbReference type="ChEBI" id="CHEBI:15378"/>
        <dbReference type="ChEBI" id="CHEBI:30823"/>
        <dbReference type="ChEBI" id="CHEBI:64479"/>
        <dbReference type="ChEBI" id="CHEBI:78783"/>
        <dbReference type="EC" id="3.1.2.14"/>
    </reaction>
</comment>
<evidence type="ECO:0000256" key="4">
    <source>
        <dbReference type="ARBA" id="ARBA00022801"/>
    </source>
</evidence>
<dbReference type="InterPro" id="IPR001031">
    <property type="entry name" value="Thioesterase"/>
</dbReference>
<dbReference type="OrthoDB" id="541883at2759"/>
<evidence type="ECO:0000256" key="6">
    <source>
        <dbReference type="ARBA" id="ARBA00023098"/>
    </source>
</evidence>
<evidence type="ECO:0000256" key="1">
    <source>
        <dbReference type="ARBA" id="ARBA00007169"/>
    </source>
</evidence>
<sequence length="254" mass="28617">MEKVINCFNRQPGAAVRLLCFPWAGGGSIHYARWGNLLHSSIEVYSIKLPGREARVKEHFFGSMQEVVDEVVSALLPALQEKPFALFGHSFGAMTCCAVAEHLKRVHNIEPVHMFLSGVSAPYSETRLQAPKKSRLSDEDFLHWMKVAGGTPSEILADPEIVKLFLPVLKADLHIVENFKISRPDHPFLSCPVSCFDGTEDSPHDLEAWRDITSGEFNIQMLPGSHFYLKNKPNEKVLLDYITKHLETAEMDYL</sequence>
<evidence type="ECO:0000256" key="2">
    <source>
        <dbReference type="ARBA" id="ARBA00012480"/>
    </source>
</evidence>
<evidence type="ECO:0000256" key="3">
    <source>
        <dbReference type="ARBA" id="ARBA00022516"/>
    </source>
</evidence>
<dbReference type="STRING" id="1676925.ENSPKIP00000020259"/>
<dbReference type="Proteomes" id="UP000261540">
    <property type="component" value="Unplaced"/>
</dbReference>
<comment type="similarity">
    <text evidence="1">Belongs to the thioesterase family.</text>
</comment>
<dbReference type="Ensembl" id="ENSPKIT00000000874.1">
    <property type="protein sequence ID" value="ENSPKIP00000020259.1"/>
    <property type="gene ID" value="ENSPKIG00000005103.1"/>
</dbReference>
<dbReference type="PANTHER" id="PTHR11487">
    <property type="entry name" value="THIOESTERASE"/>
    <property type="match status" value="1"/>
</dbReference>
<evidence type="ECO:0000313" key="12">
    <source>
        <dbReference type="Ensembl" id="ENSPKIP00000020259.1"/>
    </source>
</evidence>
<dbReference type="KEGG" id="pki:111834098"/>
<dbReference type="GO" id="GO:0051792">
    <property type="term" value="P:medium-chain fatty acid biosynthetic process"/>
    <property type="evidence" value="ECO:0007669"/>
    <property type="project" value="UniProtKB-ARBA"/>
</dbReference>
<evidence type="ECO:0000313" key="13">
    <source>
        <dbReference type="Proteomes" id="UP000261540"/>
    </source>
</evidence>
<dbReference type="PANTHER" id="PTHR11487:SF0">
    <property type="entry name" value="S-ACYL FATTY ACID SYNTHASE THIOESTERASE, MEDIUM CHAIN"/>
    <property type="match status" value="1"/>
</dbReference>
<protein>
    <recommendedName>
        <fullName evidence="9">S-acyl fatty acid synthase thioesterase, medium chain</fullName>
        <ecNumber evidence="2">3.1.2.14</ecNumber>
    </recommendedName>
    <alternativeName>
        <fullName evidence="10">Thioesterase II</fullName>
    </alternativeName>
</protein>
<keyword evidence="4" id="KW-0378">Hydrolase</keyword>
<evidence type="ECO:0000256" key="10">
    <source>
        <dbReference type="ARBA" id="ARBA00079653"/>
    </source>
</evidence>
<keyword evidence="13" id="KW-1185">Reference proteome</keyword>
<dbReference type="GO" id="GO:0016297">
    <property type="term" value="F:fatty acyl-[ACP] hydrolase activity"/>
    <property type="evidence" value="ECO:0007669"/>
    <property type="project" value="UniProtKB-EC"/>
</dbReference>